<evidence type="ECO:0000313" key="3">
    <source>
        <dbReference type="Proteomes" id="UP000467840"/>
    </source>
</evidence>
<reference evidence="2 3" key="1">
    <citation type="journal article" date="2020" name="Mol. Plant">
        <title>The Chromosome-Based Rubber Tree Genome Provides New Insights into Spurge Genome Evolution and Rubber Biosynthesis.</title>
        <authorList>
            <person name="Liu J."/>
            <person name="Shi C."/>
            <person name="Shi C.C."/>
            <person name="Li W."/>
            <person name="Zhang Q.J."/>
            <person name="Zhang Y."/>
            <person name="Li K."/>
            <person name="Lu H.F."/>
            <person name="Shi C."/>
            <person name="Zhu S.T."/>
            <person name="Xiao Z.Y."/>
            <person name="Nan H."/>
            <person name="Yue Y."/>
            <person name="Zhu X.G."/>
            <person name="Wu Y."/>
            <person name="Hong X.N."/>
            <person name="Fan G.Y."/>
            <person name="Tong Y."/>
            <person name="Zhang D."/>
            <person name="Mao C.L."/>
            <person name="Liu Y.L."/>
            <person name="Hao S.J."/>
            <person name="Liu W.Q."/>
            <person name="Lv M.Q."/>
            <person name="Zhang H.B."/>
            <person name="Liu Y."/>
            <person name="Hu-Tang G.R."/>
            <person name="Wang J.P."/>
            <person name="Wang J.H."/>
            <person name="Sun Y.H."/>
            <person name="Ni S.B."/>
            <person name="Chen W.B."/>
            <person name="Zhang X.C."/>
            <person name="Jiao Y.N."/>
            <person name="Eichler E.E."/>
            <person name="Li G.H."/>
            <person name="Liu X."/>
            <person name="Gao L.Z."/>
        </authorList>
    </citation>
    <scope>NUCLEOTIDE SEQUENCE [LARGE SCALE GENOMIC DNA]</scope>
    <source>
        <strain evidence="3">cv. GT1</strain>
        <tissue evidence="2">Leaf</tissue>
    </source>
</reference>
<evidence type="ECO:0000313" key="2">
    <source>
        <dbReference type="EMBL" id="KAF2315397.1"/>
    </source>
</evidence>
<feature type="region of interest" description="Disordered" evidence="1">
    <location>
        <begin position="1"/>
        <end position="23"/>
    </location>
</feature>
<name>A0A6A6MQU2_HEVBR</name>
<organism evidence="2 3">
    <name type="scientific">Hevea brasiliensis</name>
    <name type="common">Para rubber tree</name>
    <name type="synonym">Siphonia brasiliensis</name>
    <dbReference type="NCBI Taxonomy" id="3981"/>
    <lineage>
        <taxon>Eukaryota</taxon>
        <taxon>Viridiplantae</taxon>
        <taxon>Streptophyta</taxon>
        <taxon>Embryophyta</taxon>
        <taxon>Tracheophyta</taxon>
        <taxon>Spermatophyta</taxon>
        <taxon>Magnoliopsida</taxon>
        <taxon>eudicotyledons</taxon>
        <taxon>Gunneridae</taxon>
        <taxon>Pentapetalae</taxon>
        <taxon>rosids</taxon>
        <taxon>fabids</taxon>
        <taxon>Malpighiales</taxon>
        <taxon>Euphorbiaceae</taxon>
        <taxon>Crotonoideae</taxon>
        <taxon>Micrandreae</taxon>
        <taxon>Hevea</taxon>
    </lineage>
</organism>
<proteinExistence type="predicted"/>
<accession>A0A6A6MQU2</accession>
<comment type="caution">
    <text evidence="2">The sequence shown here is derived from an EMBL/GenBank/DDBJ whole genome shotgun (WGS) entry which is preliminary data.</text>
</comment>
<gene>
    <name evidence="2" type="ORF">GH714_039110</name>
</gene>
<evidence type="ECO:0000256" key="1">
    <source>
        <dbReference type="SAM" id="MobiDB-lite"/>
    </source>
</evidence>
<protein>
    <submittedName>
        <fullName evidence="2">Uncharacterized protein</fullName>
    </submittedName>
</protein>
<dbReference type="EMBL" id="JAAGAX010000005">
    <property type="protein sequence ID" value="KAF2315397.1"/>
    <property type="molecule type" value="Genomic_DNA"/>
</dbReference>
<dbReference type="Proteomes" id="UP000467840">
    <property type="component" value="Chromosome 15"/>
</dbReference>
<keyword evidence="3" id="KW-1185">Reference proteome</keyword>
<dbReference type="AlphaFoldDB" id="A0A6A6MQU2"/>
<sequence length="88" mass="9567">MVSKSTDGGLWSADQETGPDSVDEMPKNTVVVFVLCSNRCSTPLEDLVPRMERLVDNGSAEGLVFLWSAESKSNGLKIQCAWDLSFGL</sequence>